<proteinExistence type="predicted"/>
<sequence>MNRLLDKHSTFDDIIDKIMETVLNMLFALIVFLGIPYFIYVWIQFLLW</sequence>
<dbReference type="Proteomes" id="UP000523087">
    <property type="component" value="Unassembled WGS sequence"/>
</dbReference>
<keyword evidence="3" id="KW-1185">Reference proteome</keyword>
<reference evidence="2 3" key="1">
    <citation type="submission" date="2020-07" db="EMBL/GenBank/DDBJ databases">
        <title>Genomic Encyclopedia of Type Strains, Phase IV (KMG-IV): sequencing the most valuable type-strain genomes for metagenomic binning, comparative biology and taxonomic classification.</title>
        <authorList>
            <person name="Goeker M."/>
        </authorList>
    </citation>
    <scope>NUCLEOTIDE SEQUENCE [LARGE SCALE GENOMIC DNA]</scope>
    <source>
        <strain evidence="2 3">DSM 15730</strain>
    </source>
</reference>
<protein>
    <submittedName>
        <fullName evidence="2">Uncharacterized protein</fullName>
    </submittedName>
</protein>
<dbReference type="AlphaFoldDB" id="A0A7V9Z7K1"/>
<comment type="caution">
    <text evidence="2">The sequence shown here is derived from an EMBL/GenBank/DDBJ whole genome shotgun (WGS) entry which is preliminary data.</text>
</comment>
<feature type="transmembrane region" description="Helical" evidence="1">
    <location>
        <begin position="21"/>
        <end position="43"/>
    </location>
</feature>
<gene>
    <name evidence="2" type="ORF">HNR31_002201</name>
</gene>
<accession>A0A7V9Z7K1</accession>
<dbReference type="EMBL" id="JACDUT010000006">
    <property type="protein sequence ID" value="MBA2875413.1"/>
    <property type="molecule type" value="Genomic_DNA"/>
</dbReference>
<evidence type="ECO:0000256" key="1">
    <source>
        <dbReference type="SAM" id="Phobius"/>
    </source>
</evidence>
<keyword evidence="1" id="KW-0812">Transmembrane</keyword>
<dbReference type="RefSeq" id="WP_181556234.1">
    <property type="nucleotide sequence ID" value="NZ_CP064060.1"/>
</dbReference>
<organism evidence="2 3">
    <name type="scientific">Thermaerobacillus caldiproteolyticus</name>
    <dbReference type="NCBI Taxonomy" id="247480"/>
    <lineage>
        <taxon>Bacteria</taxon>
        <taxon>Bacillati</taxon>
        <taxon>Bacillota</taxon>
        <taxon>Bacilli</taxon>
        <taxon>Bacillales</taxon>
        <taxon>Anoxybacillaceae</taxon>
        <taxon>Thermaerobacillus</taxon>
    </lineage>
</organism>
<evidence type="ECO:0000313" key="2">
    <source>
        <dbReference type="EMBL" id="MBA2875413.1"/>
    </source>
</evidence>
<evidence type="ECO:0000313" key="3">
    <source>
        <dbReference type="Proteomes" id="UP000523087"/>
    </source>
</evidence>
<name>A0A7V9Z7K1_9BACL</name>
<keyword evidence="1" id="KW-1133">Transmembrane helix</keyword>
<keyword evidence="1" id="KW-0472">Membrane</keyword>